<dbReference type="OrthoDB" id="5517992at2"/>
<keyword evidence="13" id="KW-0175">Coiled coil</keyword>
<dbReference type="CDD" id="cd06503">
    <property type="entry name" value="ATP-synt_Fo_b"/>
    <property type="match status" value="1"/>
</dbReference>
<keyword evidence="2 12" id="KW-0138">CF(0)</keyword>
<keyword evidence="4 12" id="KW-0375">Hydrogen ion transport</keyword>
<evidence type="ECO:0000256" key="9">
    <source>
        <dbReference type="ARBA" id="ARBA00025198"/>
    </source>
</evidence>
<dbReference type="Proteomes" id="UP000238348">
    <property type="component" value="Chromosome"/>
</dbReference>
<dbReference type="PANTHER" id="PTHR34264:SF3">
    <property type="entry name" value="ATP SYNTHASE SUBUNIT B, CHLOROPLASTIC"/>
    <property type="match status" value="1"/>
</dbReference>
<gene>
    <name evidence="12" type="primary">atpF</name>
    <name evidence="16" type="ORF">SOCE26_107190</name>
</gene>
<organism evidence="16 17">
    <name type="scientific">Sorangium cellulosum</name>
    <name type="common">Polyangium cellulosum</name>
    <dbReference type="NCBI Taxonomy" id="56"/>
    <lineage>
        <taxon>Bacteria</taxon>
        <taxon>Pseudomonadati</taxon>
        <taxon>Myxococcota</taxon>
        <taxon>Polyangia</taxon>
        <taxon>Polyangiales</taxon>
        <taxon>Polyangiaceae</taxon>
        <taxon>Sorangium</taxon>
    </lineage>
</organism>
<evidence type="ECO:0000256" key="3">
    <source>
        <dbReference type="ARBA" id="ARBA00022692"/>
    </source>
</evidence>
<evidence type="ECO:0000256" key="4">
    <source>
        <dbReference type="ARBA" id="ARBA00022781"/>
    </source>
</evidence>
<keyword evidence="3 12" id="KW-0812">Transmembrane</keyword>
<evidence type="ECO:0000256" key="5">
    <source>
        <dbReference type="ARBA" id="ARBA00022989"/>
    </source>
</evidence>
<evidence type="ECO:0000313" key="16">
    <source>
        <dbReference type="EMBL" id="AUX49174.1"/>
    </source>
</evidence>
<keyword evidence="7 12" id="KW-0472">Membrane</keyword>
<name>A0A2L0FC99_SORCE</name>
<evidence type="ECO:0000256" key="7">
    <source>
        <dbReference type="ARBA" id="ARBA00023136"/>
    </source>
</evidence>
<dbReference type="GO" id="GO:0045259">
    <property type="term" value="C:proton-transporting ATP synthase complex"/>
    <property type="evidence" value="ECO:0007669"/>
    <property type="project" value="UniProtKB-KW"/>
</dbReference>
<evidence type="ECO:0000256" key="11">
    <source>
        <dbReference type="ARBA" id="ARBA00037847"/>
    </source>
</evidence>
<evidence type="ECO:0000256" key="15">
    <source>
        <dbReference type="SAM" id="SignalP"/>
    </source>
</evidence>
<evidence type="ECO:0000256" key="1">
    <source>
        <dbReference type="ARBA" id="ARBA00022448"/>
    </source>
</evidence>
<dbReference type="Pfam" id="PF00430">
    <property type="entry name" value="ATP-synt_B"/>
    <property type="match status" value="1"/>
</dbReference>
<dbReference type="GO" id="GO:0005886">
    <property type="term" value="C:plasma membrane"/>
    <property type="evidence" value="ECO:0007669"/>
    <property type="project" value="UniProtKB-SubCell"/>
</dbReference>
<evidence type="ECO:0000256" key="6">
    <source>
        <dbReference type="ARBA" id="ARBA00023065"/>
    </source>
</evidence>
<evidence type="ECO:0000313" key="17">
    <source>
        <dbReference type="Proteomes" id="UP000238348"/>
    </source>
</evidence>
<comment type="subunit">
    <text evidence="12">F-type ATPases have 2 components, F(1) - the catalytic core - and F(0) - the membrane proton channel. F(1) has five subunits: alpha(3), beta(3), gamma(1), delta(1), epsilon(1). F(0) has three main subunits: a(1), b(2) and c(10-14). The alpha and beta chains form an alternating ring which encloses part of the gamma chain. F(1) is attached to F(0) by a central stalk formed by the gamma and epsilon chains, while a peripheral stalk is formed by the delta and b chains.</text>
</comment>
<keyword evidence="8 12" id="KW-0066">ATP synthesis</keyword>
<keyword evidence="12" id="KW-1003">Cell membrane</keyword>
<feature type="signal peptide" evidence="15">
    <location>
        <begin position="1"/>
        <end position="24"/>
    </location>
</feature>
<dbReference type="InterPro" id="IPR002146">
    <property type="entry name" value="ATP_synth_b/b'su_bac/chlpt"/>
</dbReference>
<feature type="region of interest" description="Disordered" evidence="14">
    <location>
        <begin position="21"/>
        <end position="123"/>
    </location>
</feature>
<feature type="chain" id="PRO_5014953689" description="ATP synthase subunit b" evidence="15">
    <location>
        <begin position="25"/>
        <end position="333"/>
    </location>
</feature>
<feature type="coiled-coil region" evidence="13">
    <location>
        <begin position="188"/>
        <end position="243"/>
    </location>
</feature>
<keyword evidence="5 12" id="KW-1133">Transmembrane helix</keyword>
<keyword evidence="1 12" id="KW-0813">Transport</keyword>
<evidence type="ECO:0000256" key="8">
    <source>
        <dbReference type="ARBA" id="ARBA00023310"/>
    </source>
</evidence>
<feature type="compositionally biased region" description="Basic and acidic residues" evidence="14">
    <location>
        <begin position="99"/>
        <end position="108"/>
    </location>
</feature>
<feature type="compositionally biased region" description="Low complexity" evidence="14">
    <location>
        <begin position="43"/>
        <end position="54"/>
    </location>
</feature>
<evidence type="ECO:0000256" key="12">
    <source>
        <dbReference type="HAMAP-Rule" id="MF_01398"/>
    </source>
</evidence>
<sequence>MKPLRRTSLALGLAAALSAGSALAQEPQAMPPGHPPVQPPAAAPGAAQPGAQPMVPRPRDAQPGRPIGPGGRPLQPGHGIRPPGTPPGGRARPTPPPAEHAEAGHGAEQHCPGHGPTDPPPHVNWWRGIIGVNNEASQKGGINSLLWRYHDDKNPCDPKNEPPPFLASVLNFGLLAFIVVRFGRKPIAEALRKRKETIMLELDNASRLKQEAEKRLDQYEDKLARLEETLAALKSEHAAQAELEKAHVLAEAEQRRTRMRRDAEFRISQELKEARAMLLQEAVQGAVAAAEQLLRQRIGREDHDRAAEEYLKAIPAAVSAGAASGAQTIGAAR</sequence>
<evidence type="ECO:0000256" key="2">
    <source>
        <dbReference type="ARBA" id="ARBA00022547"/>
    </source>
</evidence>
<dbReference type="GO" id="GO:0046933">
    <property type="term" value="F:proton-transporting ATP synthase activity, rotational mechanism"/>
    <property type="evidence" value="ECO:0007669"/>
    <property type="project" value="UniProtKB-UniRule"/>
</dbReference>
<comment type="similarity">
    <text evidence="12">Belongs to the ATPase B chain family.</text>
</comment>
<protein>
    <recommendedName>
        <fullName evidence="12">ATP synthase subunit b</fullName>
    </recommendedName>
    <alternativeName>
        <fullName evidence="12">ATP synthase F(0) sector subunit b</fullName>
    </alternativeName>
    <alternativeName>
        <fullName evidence="12">ATPase subunit I</fullName>
    </alternativeName>
    <alternativeName>
        <fullName evidence="12">F-type ATPase subunit b</fullName>
        <shortName evidence="12">F-ATPase subunit b</shortName>
    </alternativeName>
</protein>
<comment type="function">
    <text evidence="10">Component of the F(0) channel, it forms part of the peripheral stalk, linking F(1) to F(0). The b'-subunit is a diverged and duplicated form of b found in plants and photosynthetic bacteria.</text>
</comment>
<dbReference type="AlphaFoldDB" id="A0A2L0FC99"/>
<evidence type="ECO:0000256" key="14">
    <source>
        <dbReference type="SAM" id="MobiDB-lite"/>
    </source>
</evidence>
<keyword evidence="15" id="KW-0732">Signal</keyword>
<keyword evidence="6 12" id="KW-0406">Ion transport</keyword>
<dbReference type="EMBL" id="CP012673">
    <property type="protein sequence ID" value="AUX49174.1"/>
    <property type="molecule type" value="Genomic_DNA"/>
</dbReference>
<comment type="subcellular location">
    <subcellularLocation>
        <location evidence="12">Cell membrane</location>
        <topology evidence="12">Single-pass membrane protein</topology>
    </subcellularLocation>
    <subcellularLocation>
        <location evidence="11">Endomembrane system</location>
        <topology evidence="11">Single-pass membrane protein</topology>
    </subcellularLocation>
</comment>
<evidence type="ECO:0000256" key="10">
    <source>
        <dbReference type="ARBA" id="ARBA00025614"/>
    </source>
</evidence>
<reference evidence="16 17" key="1">
    <citation type="submission" date="2015-09" db="EMBL/GenBank/DDBJ databases">
        <title>Sorangium comparison.</title>
        <authorList>
            <person name="Zaburannyi N."/>
            <person name="Bunk B."/>
            <person name="Overmann J."/>
            <person name="Mueller R."/>
        </authorList>
    </citation>
    <scope>NUCLEOTIDE SEQUENCE [LARGE SCALE GENOMIC DNA]</scope>
    <source>
        <strain evidence="16 17">So ce26</strain>
    </source>
</reference>
<comment type="function">
    <text evidence="9 12">F(1)F(0) ATP synthase produces ATP from ADP in the presence of a proton or sodium gradient. F-type ATPases consist of two structural domains, F(1) containing the extramembraneous catalytic core and F(0) containing the membrane proton channel, linked together by a central stalk and a peripheral stalk. During catalysis, ATP synthesis in the catalytic domain of F(1) is coupled via a rotary mechanism of the central stalk subunits to proton translocation.</text>
</comment>
<accession>A0A2L0FC99</accession>
<dbReference type="RefSeq" id="WP_104986927.1">
    <property type="nucleotide sequence ID" value="NZ_CP012673.1"/>
</dbReference>
<evidence type="ECO:0000256" key="13">
    <source>
        <dbReference type="SAM" id="Coils"/>
    </source>
</evidence>
<dbReference type="HAMAP" id="MF_01398">
    <property type="entry name" value="ATP_synth_b_bprime"/>
    <property type="match status" value="1"/>
</dbReference>
<dbReference type="GO" id="GO:0012505">
    <property type="term" value="C:endomembrane system"/>
    <property type="evidence" value="ECO:0007669"/>
    <property type="project" value="UniProtKB-SubCell"/>
</dbReference>
<dbReference type="PANTHER" id="PTHR34264">
    <property type="entry name" value="ATP SYNTHASE SUBUNIT B, CHLOROPLASTIC"/>
    <property type="match status" value="1"/>
</dbReference>
<feature type="compositionally biased region" description="Pro residues" evidence="14">
    <location>
        <begin position="29"/>
        <end position="42"/>
    </location>
</feature>
<proteinExistence type="inferred from homology"/>